<dbReference type="AlphaFoldDB" id="A0A0S3PYG9"/>
<dbReference type="EMBL" id="AP014946">
    <property type="protein sequence ID" value="BAT61002.1"/>
    <property type="molecule type" value="Genomic_DNA"/>
</dbReference>
<accession>A0A0S3PYG9</accession>
<dbReference type="RefSeq" id="WP_096357686.1">
    <property type="nucleotide sequence ID" value="NZ_AP014946.1"/>
</dbReference>
<evidence type="ECO:0008006" key="3">
    <source>
        <dbReference type="Google" id="ProtNLM"/>
    </source>
</evidence>
<sequence length="101" mass="11849">MPYYFVVRATVADESKRRAFDNWYSREHLPQAMAAFGSSKAWRFWSEVDPSVHQAVYRFPDRGALDRAVNGEKMKQLVVDFDKDWPGIPRTRDIQILVEEV</sequence>
<reference evidence="1 2" key="1">
    <citation type="submission" date="2015-08" db="EMBL/GenBank/DDBJ databases">
        <title>Investigation of the bacterial diversity of lava forest soil.</title>
        <authorList>
            <person name="Lee J.S."/>
        </authorList>
    </citation>
    <scope>NUCLEOTIDE SEQUENCE [LARGE SCALE GENOMIC DNA]</scope>
    <source>
        <strain evidence="1 2">GJW-30</strain>
    </source>
</reference>
<dbReference type="OrthoDB" id="7272296at2"/>
<evidence type="ECO:0000313" key="2">
    <source>
        <dbReference type="Proteomes" id="UP000236884"/>
    </source>
</evidence>
<proteinExistence type="predicted"/>
<dbReference type="KEGG" id="vgo:GJW-30_1_03552"/>
<name>A0A0S3PYG9_9BRAD</name>
<dbReference type="SUPFAM" id="SSF54909">
    <property type="entry name" value="Dimeric alpha+beta barrel"/>
    <property type="match status" value="1"/>
</dbReference>
<protein>
    <recommendedName>
        <fullName evidence="3">DUF4286 domain-containing protein</fullName>
    </recommendedName>
</protein>
<organism evidence="1 2">
    <name type="scientific">Variibacter gotjawalensis</name>
    <dbReference type="NCBI Taxonomy" id="1333996"/>
    <lineage>
        <taxon>Bacteria</taxon>
        <taxon>Pseudomonadati</taxon>
        <taxon>Pseudomonadota</taxon>
        <taxon>Alphaproteobacteria</taxon>
        <taxon>Hyphomicrobiales</taxon>
        <taxon>Nitrobacteraceae</taxon>
        <taxon>Variibacter</taxon>
    </lineage>
</organism>
<keyword evidence="2" id="KW-1185">Reference proteome</keyword>
<dbReference type="Proteomes" id="UP000236884">
    <property type="component" value="Chromosome"/>
</dbReference>
<dbReference type="InterPro" id="IPR011008">
    <property type="entry name" value="Dimeric_a/b-barrel"/>
</dbReference>
<gene>
    <name evidence="1" type="ORF">GJW-30_1_03552</name>
</gene>
<evidence type="ECO:0000313" key="1">
    <source>
        <dbReference type="EMBL" id="BAT61002.1"/>
    </source>
</evidence>